<dbReference type="Proteomes" id="UP000590647">
    <property type="component" value="Unassembled WGS sequence"/>
</dbReference>
<dbReference type="EMBL" id="JACHNE010000001">
    <property type="protein sequence ID" value="MBB5797132.1"/>
    <property type="molecule type" value="Genomic_DNA"/>
</dbReference>
<evidence type="ECO:0000313" key="2">
    <source>
        <dbReference type="Proteomes" id="UP000590647"/>
    </source>
</evidence>
<keyword evidence="2" id="KW-1185">Reference proteome</keyword>
<sequence>MHGAYSQPSGEGRTAVNVILTAPKGRTAAMSYRRTPGLPIVDAMTPFLFSEQE</sequence>
<comment type="caution">
    <text evidence="1">The sequence shown here is derived from an EMBL/GenBank/DDBJ whole genome shotgun (WGS) entry which is preliminary data.</text>
</comment>
<gene>
    <name evidence="1" type="ORF">HDA41_005096</name>
</gene>
<accession>A0A7W9H7Q0</accession>
<protein>
    <submittedName>
        <fullName evidence="1">Uncharacterized protein</fullName>
    </submittedName>
</protein>
<proteinExistence type="predicted"/>
<evidence type="ECO:0000313" key="1">
    <source>
        <dbReference type="EMBL" id="MBB5797132.1"/>
    </source>
</evidence>
<name>A0A7W9H7Q0_9ACTN</name>
<organism evidence="1 2">
    <name type="scientific">Streptomyces caelestis</name>
    <dbReference type="NCBI Taxonomy" id="36816"/>
    <lineage>
        <taxon>Bacteria</taxon>
        <taxon>Bacillati</taxon>
        <taxon>Actinomycetota</taxon>
        <taxon>Actinomycetes</taxon>
        <taxon>Kitasatosporales</taxon>
        <taxon>Streptomycetaceae</taxon>
        <taxon>Streptomyces</taxon>
    </lineage>
</organism>
<dbReference type="AlphaFoldDB" id="A0A7W9H7Q0"/>
<reference evidence="1 2" key="1">
    <citation type="submission" date="2020-08" db="EMBL/GenBank/DDBJ databases">
        <title>Sequencing the genomes of 1000 actinobacteria strains.</title>
        <authorList>
            <person name="Klenk H.-P."/>
        </authorList>
    </citation>
    <scope>NUCLEOTIDE SEQUENCE [LARGE SCALE GENOMIC DNA]</scope>
    <source>
        <strain evidence="1 2">DSM 40084</strain>
    </source>
</reference>